<sequence>MNWRAAIVAAALVVAIISALLFVGSGRLDDEVQAGRGVFIFGSLLVASVAVAAGVGFGA</sequence>
<accession>A0A142K9W2</accession>
<name>A0A142K9W2_9CAUD</name>
<keyword evidence="3" id="KW-1185">Reference proteome</keyword>
<keyword evidence="1" id="KW-0472">Membrane</keyword>
<evidence type="ECO:0000313" key="3">
    <source>
        <dbReference type="Proteomes" id="UP000201202"/>
    </source>
</evidence>
<keyword evidence="1" id="KW-1133">Transmembrane helix</keyword>
<dbReference type="RefSeq" id="YP_009301987.1">
    <property type="nucleotide sequence ID" value="NC_031239.1"/>
</dbReference>
<evidence type="ECO:0000256" key="1">
    <source>
        <dbReference type="SAM" id="Phobius"/>
    </source>
</evidence>
<dbReference type="Proteomes" id="UP000201202">
    <property type="component" value="Segment"/>
</dbReference>
<evidence type="ECO:0000313" key="2">
    <source>
        <dbReference type="EMBL" id="AMS02895.1"/>
    </source>
</evidence>
<proteinExistence type="predicted"/>
<dbReference type="EMBL" id="KU963250">
    <property type="protein sequence ID" value="AMS02895.1"/>
    <property type="molecule type" value="Genomic_DNA"/>
</dbReference>
<feature type="transmembrane region" description="Helical" evidence="1">
    <location>
        <begin position="38"/>
        <end position="58"/>
    </location>
</feature>
<reference evidence="2 3" key="1">
    <citation type="submission" date="2016-03" db="EMBL/GenBank/DDBJ databases">
        <authorList>
            <person name="Arora C."/>
            <person name="Burnet G."/>
            <person name="Bortz M."/>
            <person name="Conover D.H."/>
            <person name="Ghobrial J.A."/>
            <person name="Mezghani N.A."/>
            <person name="Thompson P.K."/>
            <person name="Ulbrich M.C."/>
            <person name="Furbee E.C."/>
            <person name="Grubb S.R."/>
            <person name="Warner M.H."/>
            <person name="Montgomery M.T."/>
            <person name="Garlena R.A."/>
            <person name="Russell D.A."/>
            <person name="Pope W.H."/>
            <person name="Jacobs-Sera D."/>
            <person name="Hendrix R.W."/>
            <person name="Hatfull G.F."/>
        </authorList>
    </citation>
    <scope>NUCLEOTIDE SEQUENCE [LARGE SCALE GENOMIC DNA]</scope>
</reference>
<keyword evidence="1" id="KW-0812">Transmembrane</keyword>
<gene>
    <name evidence="2" type="primary">63</name>
    <name evidence="2" type="ORF">SEA_VIVI2_63</name>
</gene>
<protein>
    <submittedName>
        <fullName evidence="2">Uncharacterized protein</fullName>
    </submittedName>
</protein>
<organism evidence="2 3">
    <name type="scientific">Gordonia phage Vivi2</name>
    <dbReference type="NCBI Taxonomy" id="1821564"/>
    <lineage>
        <taxon>Viruses</taxon>
        <taxon>Duplodnaviria</taxon>
        <taxon>Heunggongvirae</taxon>
        <taxon>Uroviricota</taxon>
        <taxon>Caudoviricetes</taxon>
        <taxon>Stackebrandtviridae</taxon>
        <taxon>Schenleyvirinae</taxon>
        <taxon>Vividuovirus</taxon>
        <taxon>Vividuovirus vivi2</taxon>
    </lineage>
</organism>
<dbReference type="GeneID" id="29126872"/>
<dbReference type="KEGG" id="vg:29126872"/>